<sequence>MKTTTLTKTFSRHYILFALAAFCIALLLLRAKITQSIFFFFLIWNLFLAYTPLAITSLMRQQSYLMKKWYWFTPALLLWLVLLPNAPYIITDFIHLKKETNVPVWFEILLIASFSTCGMLFGLASMKDMFTMILKRTTERIAWIALAIVSILCGFGMYVGRFLRYNTWNILQKPYALTVDILCSLTNVETCKPAWGITLGFGILMFLLFNLYHTPKTKKNL</sequence>
<dbReference type="EMBL" id="JBHUMD010000026">
    <property type="protein sequence ID" value="MFD2602933.1"/>
    <property type="molecule type" value="Genomic_DNA"/>
</dbReference>
<feature type="transmembrane region" description="Helical" evidence="1">
    <location>
        <begin position="12"/>
        <end position="31"/>
    </location>
</feature>
<gene>
    <name evidence="2" type="ORF">ACFSR3_12765</name>
</gene>
<accession>A0ABW5NXW9</accession>
<feature type="transmembrane region" description="Helical" evidence="1">
    <location>
        <begin position="194"/>
        <end position="212"/>
    </location>
</feature>
<dbReference type="Pfam" id="PF07099">
    <property type="entry name" value="DUF1361"/>
    <property type="match status" value="1"/>
</dbReference>
<reference evidence="3" key="1">
    <citation type="journal article" date="2019" name="Int. J. Syst. Evol. Microbiol.">
        <title>The Global Catalogue of Microorganisms (GCM) 10K type strain sequencing project: providing services to taxonomists for standard genome sequencing and annotation.</title>
        <authorList>
            <consortium name="The Broad Institute Genomics Platform"/>
            <consortium name="The Broad Institute Genome Sequencing Center for Infectious Disease"/>
            <person name="Wu L."/>
            <person name="Ma J."/>
        </authorList>
    </citation>
    <scope>NUCLEOTIDE SEQUENCE [LARGE SCALE GENOMIC DNA]</scope>
    <source>
        <strain evidence="3">KCTC 42107</strain>
    </source>
</reference>
<keyword evidence="1" id="KW-0472">Membrane</keyword>
<dbReference type="Proteomes" id="UP001597480">
    <property type="component" value="Unassembled WGS sequence"/>
</dbReference>
<proteinExistence type="predicted"/>
<keyword evidence="1" id="KW-0812">Transmembrane</keyword>
<name>A0ABW5NXW9_9FLAO</name>
<comment type="caution">
    <text evidence="2">The sequence shown here is derived from an EMBL/GenBank/DDBJ whole genome shotgun (WGS) entry which is preliminary data.</text>
</comment>
<dbReference type="InterPro" id="IPR009793">
    <property type="entry name" value="DUF1361"/>
</dbReference>
<organism evidence="2 3">
    <name type="scientific">Flavobacterium suzhouense</name>
    <dbReference type="NCBI Taxonomy" id="1529638"/>
    <lineage>
        <taxon>Bacteria</taxon>
        <taxon>Pseudomonadati</taxon>
        <taxon>Bacteroidota</taxon>
        <taxon>Flavobacteriia</taxon>
        <taxon>Flavobacteriales</taxon>
        <taxon>Flavobacteriaceae</taxon>
        <taxon>Flavobacterium</taxon>
    </lineage>
</organism>
<feature type="transmembrane region" description="Helical" evidence="1">
    <location>
        <begin position="141"/>
        <end position="159"/>
    </location>
</feature>
<evidence type="ECO:0000313" key="2">
    <source>
        <dbReference type="EMBL" id="MFD2602933.1"/>
    </source>
</evidence>
<keyword evidence="1" id="KW-1133">Transmembrane helix</keyword>
<feature type="transmembrane region" description="Helical" evidence="1">
    <location>
        <begin position="37"/>
        <end position="58"/>
    </location>
</feature>
<feature type="transmembrane region" description="Helical" evidence="1">
    <location>
        <begin position="102"/>
        <end position="121"/>
    </location>
</feature>
<dbReference type="RefSeq" id="WP_379821435.1">
    <property type="nucleotide sequence ID" value="NZ_JBHUMD010000026.1"/>
</dbReference>
<evidence type="ECO:0000313" key="3">
    <source>
        <dbReference type="Proteomes" id="UP001597480"/>
    </source>
</evidence>
<keyword evidence="3" id="KW-1185">Reference proteome</keyword>
<feature type="transmembrane region" description="Helical" evidence="1">
    <location>
        <begin position="70"/>
        <end position="90"/>
    </location>
</feature>
<protein>
    <submittedName>
        <fullName evidence="2">DUF1361 domain-containing protein</fullName>
    </submittedName>
</protein>
<evidence type="ECO:0000256" key="1">
    <source>
        <dbReference type="SAM" id="Phobius"/>
    </source>
</evidence>